<dbReference type="AlphaFoldDB" id="A0A5B7GAX5"/>
<dbReference type="EMBL" id="VSRR010014605">
    <property type="protein sequence ID" value="MPC57221.1"/>
    <property type="molecule type" value="Genomic_DNA"/>
</dbReference>
<gene>
    <name evidence="1" type="ORF">E2C01_051197</name>
</gene>
<protein>
    <submittedName>
        <fullName evidence="1">Uncharacterized protein</fullName>
    </submittedName>
</protein>
<evidence type="ECO:0000313" key="2">
    <source>
        <dbReference type="Proteomes" id="UP000324222"/>
    </source>
</evidence>
<accession>A0A5B7GAX5</accession>
<reference evidence="1 2" key="1">
    <citation type="submission" date="2019-05" db="EMBL/GenBank/DDBJ databases">
        <title>Another draft genome of Portunus trituberculatus and its Hox gene families provides insights of decapod evolution.</title>
        <authorList>
            <person name="Jeong J.-H."/>
            <person name="Song I."/>
            <person name="Kim S."/>
            <person name="Choi T."/>
            <person name="Kim D."/>
            <person name="Ryu S."/>
            <person name="Kim W."/>
        </authorList>
    </citation>
    <scope>NUCLEOTIDE SEQUENCE [LARGE SCALE GENOMIC DNA]</scope>
    <source>
        <tissue evidence="1">Muscle</tissue>
    </source>
</reference>
<comment type="caution">
    <text evidence="1">The sequence shown here is derived from an EMBL/GenBank/DDBJ whole genome shotgun (WGS) entry which is preliminary data.</text>
</comment>
<organism evidence="1 2">
    <name type="scientific">Portunus trituberculatus</name>
    <name type="common">Swimming crab</name>
    <name type="synonym">Neptunus trituberculatus</name>
    <dbReference type="NCBI Taxonomy" id="210409"/>
    <lineage>
        <taxon>Eukaryota</taxon>
        <taxon>Metazoa</taxon>
        <taxon>Ecdysozoa</taxon>
        <taxon>Arthropoda</taxon>
        <taxon>Crustacea</taxon>
        <taxon>Multicrustacea</taxon>
        <taxon>Malacostraca</taxon>
        <taxon>Eumalacostraca</taxon>
        <taxon>Eucarida</taxon>
        <taxon>Decapoda</taxon>
        <taxon>Pleocyemata</taxon>
        <taxon>Brachyura</taxon>
        <taxon>Eubrachyura</taxon>
        <taxon>Portunoidea</taxon>
        <taxon>Portunidae</taxon>
        <taxon>Portuninae</taxon>
        <taxon>Portunus</taxon>
    </lineage>
</organism>
<sequence>MSKTDIHLVSVSFGQFLRFRKLPNSIAPDVDKRLNKLVSNTPIQETDESRTVLLSHRCIHLGNGLSNTVEVGT</sequence>
<name>A0A5B7GAX5_PORTR</name>
<keyword evidence="2" id="KW-1185">Reference proteome</keyword>
<evidence type="ECO:0000313" key="1">
    <source>
        <dbReference type="EMBL" id="MPC57221.1"/>
    </source>
</evidence>
<dbReference type="Proteomes" id="UP000324222">
    <property type="component" value="Unassembled WGS sequence"/>
</dbReference>
<proteinExistence type="predicted"/>